<keyword evidence="3" id="KW-1185">Reference proteome</keyword>
<organism evidence="2 3">
    <name type="scientific">Aspergillus cavernicola</name>
    <dbReference type="NCBI Taxonomy" id="176166"/>
    <lineage>
        <taxon>Eukaryota</taxon>
        <taxon>Fungi</taxon>
        <taxon>Dikarya</taxon>
        <taxon>Ascomycota</taxon>
        <taxon>Pezizomycotina</taxon>
        <taxon>Eurotiomycetes</taxon>
        <taxon>Eurotiomycetidae</taxon>
        <taxon>Eurotiales</taxon>
        <taxon>Aspergillaceae</taxon>
        <taxon>Aspergillus</taxon>
        <taxon>Aspergillus subgen. Nidulantes</taxon>
    </lineage>
</organism>
<evidence type="ECO:0000313" key="3">
    <source>
        <dbReference type="Proteomes" id="UP001610335"/>
    </source>
</evidence>
<comment type="caution">
    <text evidence="2">The sequence shown here is derived from an EMBL/GenBank/DDBJ whole genome shotgun (WGS) entry which is preliminary data.</text>
</comment>
<gene>
    <name evidence="2" type="ORF">BDW59DRAFT_147440</name>
</gene>
<feature type="compositionally biased region" description="Low complexity" evidence="1">
    <location>
        <begin position="1"/>
        <end position="21"/>
    </location>
</feature>
<evidence type="ECO:0000313" key="2">
    <source>
        <dbReference type="EMBL" id="KAL2824504.1"/>
    </source>
</evidence>
<reference evidence="2 3" key="1">
    <citation type="submission" date="2024-07" db="EMBL/GenBank/DDBJ databases">
        <title>Section-level genome sequencing and comparative genomics of Aspergillus sections Usti and Cavernicolus.</title>
        <authorList>
            <consortium name="Lawrence Berkeley National Laboratory"/>
            <person name="Nybo J.L."/>
            <person name="Vesth T.C."/>
            <person name="Theobald S."/>
            <person name="Frisvad J.C."/>
            <person name="Larsen T.O."/>
            <person name="Kjaerboelling I."/>
            <person name="Rothschild-Mancinelli K."/>
            <person name="Lyhne E.K."/>
            <person name="Kogle M.E."/>
            <person name="Barry K."/>
            <person name="Clum A."/>
            <person name="Na H."/>
            <person name="Ledsgaard L."/>
            <person name="Lin J."/>
            <person name="Lipzen A."/>
            <person name="Kuo A."/>
            <person name="Riley R."/>
            <person name="Mondo S."/>
            <person name="LaButti K."/>
            <person name="Haridas S."/>
            <person name="Pangalinan J."/>
            <person name="Salamov A.A."/>
            <person name="Simmons B.A."/>
            <person name="Magnuson J.K."/>
            <person name="Chen J."/>
            <person name="Drula E."/>
            <person name="Henrissat B."/>
            <person name="Wiebenga A."/>
            <person name="Lubbers R.J."/>
            <person name="Gomes A.C."/>
            <person name="Makela M.R."/>
            <person name="Stajich J."/>
            <person name="Grigoriev I.V."/>
            <person name="Mortensen U.H."/>
            <person name="De vries R.P."/>
            <person name="Baker S.E."/>
            <person name="Andersen M.R."/>
        </authorList>
    </citation>
    <scope>NUCLEOTIDE SEQUENCE [LARGE SCALE GENOMIC DNA]</scope>
    <source>
        <strain evidence="2 3">CBS 600.67</strain>
    </source>
</reference>
<proteinExistence type="predicted"/>
<protein>
    <submittedName>
        <fullName evidence="2">Uncharacterized protein</fullName>
    </submittedName>
</protein>
<feature type="region of interest" description="Disordered" evidence="1">
    <location>
        <begin position="1"/>
        <end position="37"/>
    </location>
</feature>
<dbReference type="Proteomes" id="UP001610335">
    <property type="component" value="Unassembled WGS sequence"/>
</dbReference>
<sequence>MFVRPPIGRRFPPRRGGQPSGNRQPDELQADEQQSDEQQINDEFYPALYDVLQVRHIFLQMVASEGLPLEVVDMIVDAAEYWPSNEFKLEEKRTIQKDVDQAVLCTSPLCYDEKTLDTASPKLLQHRTIHPCRKIIFSIVSRDQGGYSAERRGSGPDRPNMYDGSYTWFDAEVIHNAHEASQKDVVWEKMNPHDKNPKHYAPDDPLLLPRDNALQVNRARIYQAKRHTIVWHHLDNTPADSADAEELKHSQGRGRGTHSGKQVREMELGDSIIVWARARFPGWTNYVDELSVRVFWAV</sequence>
<evidence type="ECO:0000256" key="1">
    <source>
        <dbReference type="SAM" id="MobiDB-lite"/>
    </source>
</evidence>
<feature type="region of interest" description="Disordered" evidence="1">
    <location>
        <begin position="241"/>
        <end position="262"/>
    </location>
</feature>
<dbReference type="EMBL" id="JBFXLS010000043">
    <property type="protein sequence ID" value="KAL2824504.1"/>
    <property type="molecule type" value="Genomic_DNA"/>
</dbReference>
<accession>A0ABR4IB33</accession>
<name>A0ABR4IB33_9EURO</name>